<feature type="transmembrane region" description="Helical" evidence="1">
    <location>
        <begin position="282"/>
        <end position="301"/>
    </location>
</feature>
<name>G5J173_CROWT</name>
<reference evidence="3 4" key="1">
    <citation type="journal article" date="2011" name="Front. Microbiol.">
        <title>Two Strains of Crocosphaera watsonii with Highly Conserved Genomes are Distinguished by Strain-Specific Features.</title>
        <authorList>
            <person name="Bench S.R."/>
            <person name="Ilikchyan I.N."/>
            <person name="Tripp H.J."/>
            <person name="Zehr J.P."/>
        </authorList>
    </citation>
    <scope>NUCLEOTIDE SEQUENCE [LARGE SCALE GENOMIC DNA]</scope>
    <source>
        <strain evidence="3 4">WH 0003</strain>
    </source>
</reference>
<feature type="transmembrane region" description="Helical" evidence="1">
    <location>
        <begin position="218"/>
        <end position="235"/>
    </location>
</feature>
<feature type="transmembrane region" description="Helical" evidence="1">
    <location>
        <begin position="47"/>
        <end position="66"/>
    </location>
</feature>
<dbReference type="EMBL" id="AESD01000204">
    <property type="protein sequence ID" value="EHJ14064.1"/>
    <property type="molecule type" value="Genomic_DNA"/>
</dbReference>
<feature type="domain" description="CAAX prenyl protease 2/Lysostaphin resistance protein A-like" evidence="2">
    <location>
        <begin position="162"/>
        <end position="252"/>
    </location>
</feature>
<comment type="caution">
    <text evidence="3">The sequence shown here is derived from an EMBL/GenBank/DDBJ whole genome shotgun (WGS) entry which is preliminary data.</text>
</comment>
<feature type="transmembrane region" description="Helical" evidence="1">
    <location>
        <begin position="241"/>
        <end position="261"/>
    </location>
</feature>
<evidence type="ECO:0000259" key="2">
    <source>
        <dbReference type="Pfam" id="PF02517"/>
    </source>
</evidence>
<dbReference type="GO" id="GO:0080120">
    <property type="term" value="P:CAAX-box protein maturation"/>
    <property type="evidence" value="ECO:0007669"/>
    <property type="project" value="UniProtKB-ARBA"/>
</dbReference>
<feature type="transmembrane region" description="Helical" evidence="1">
    <location>
        <begin position="87"/>
        <end position="108"/>
    </location>
</feature>
<dbReference type="PANTHER" id="PTHR39430:SF1">
    <property type="entry name" value="PROTEASE"/>
    <property type="match status" value="1"/>
</dbReference>
<dbReference type="Proteomes" id="UP000003477">
    <property type="component" value="Unassembled WGS sequence"/>
</dbReference>
<evidence type="ECO:0000313" key="4">
    <source>
        <dbReference type="Proteomes" id="UP000003477"/>
    </source>
</evidence>
<proteinExistence type="predicted"/>
<dbReference type="AlphaFoldDB" id="G5J173"/>
<feature type="transmembrane region" description="Helical" evidence="1">
    <location>
        <begin position="120"/>
        <end position="144"/>
    </location>
</feature>
<dbReference type="InterPro" id="IPR003675">
    <property type="entry name" value="Rce1/LyrA-like_dom"/>
</dbReference>
<organism evidence="3 4">
    <name type="scientific">Crocosphaera watsonii WH 0003</name>
    <dbReference type="NCBI Taxonomy" id="423471"/>
    <lineage>
        <taxon>Bacteria</taxon>
        <taxon>Bacillati</taxon>
        <taxon>Cyanobacteriota</taxon>
        <taxon>Cyanophyceae</taxon>
        <taxon>Oscillatoriophycideae</taxon>
        <taxon>Chroococcales</taxon>
        <taxon>Aphanothecaceae</taxon>
        <taxon>Crocosphaera</taxon>
    </lineage>
</organism>
<evidence type="ECO:0000313" key="3">
    <source>
        <dbReference type="EMBL" id="EHJ14064.1"/>
    </source>
</evidence>
<accession>G5J173</accession>
<gene>
    <name evidence="3" type="ORF">CWATWH0003_1257</name>
</gene>
<feature type="transmembrane region" description="Helical" evidence="1">
    <location>
        <begin position="156"/>
        <end position="173"/>
    </location>
</feature>
<sequence>MAIVVLLITVENSFAIAPDPSIREVFLPPHFPHWFMVLQEIPSQSKIVLFLLIWLTLWLPISLLLGKSLHWKPFQPLEAEQKIPLLVPLYLLVPCLGWLTIAIEGTSLSDYGLSWQGNTLISLCIGVLLGLGGLGVVFAIEGGLGWLEWDSENLKQLGKVAAPIFGLAIWIALNEEFVFRGIFQTILEQDYDPWVSAIIVSSIFALVHLLWERQTTIPQLPGLWLMGMVLVVARWADGGNIWLAGGLHAGWVWGLASLDAAQMISYTGEGKDWIIGIYQQPLAGIMGILCLFGTGCLLWFWL</sequence>
<dbReference type="PANTHER" id="PTHR39430">
    <property type="entry name" value="MEMBRANE-ASSOCIATED PROTEASE-RELATED"/>
    <property type="match status" value="1"/>
</dbReference>
<dbReference type="PATRIC" id="fig|423471.3.peg.1159"/>
<dbReference type="GO" id="GO:0004175">
    <property type="term" value="F:endopeptidase activity"/>
    <property type="evidence" value="ECO:0007669"/>
    <property type="project" value="UniProtKB-ARBA"/>
</dbReference>
<feature type="transmembrane region" description="Helical" evidence="1">
    <location>
        <begin position="193"/>
        <end position="211"/>
    </location>
</feature>
<keyword evidence="1" id="KW-0472">Membrane</keyword>
<dbReference type="Pfam" id="PF02517">
    <property type="entry name" value="Rce1-like"/>
    <property type="match status" value="1"/>
</dbReference>
<protein>
    <submittedName>
        <fullName evidence="3">Abortive infection protein</fullName>
    </submittedName>
</protein>
<evidence type="ECO:0000256" key="1">
    <source>
        <dbReference type="SAM" id="Phobius"/>
    </source>
</evidence>
<keyword evidence="1" id="KW-1133">Transmembrane helix</keyword>
<keyword evidence="1" id="KW-0812">Transmembrane</keyword>